<feature type="compositionally biased region" description="Pro residues" evidence="5">
    <location>
        <begin position="349"/>
        <end position="359"/>
    </location>
</feature>
<dbReference type="GeneID" id="95980418"/>
<comment type="subcellular location">
    <subcellularLocation>
        <location evidence="1">Golgi apparatus membrane</location>
    </subcellularLocation>
</comment>
<feature type="domain" description="PDZ GRASP-type" evidence="6">
    <location>
        <begin position="121"/>
        <end position="210"/>
    </location>
</feature>
<evidence type="ECO:0000313" key="8">
    <source>
        <dbReference type="Proteomes" id="UP001562354"/>
    </source>
</evidence>
<dbReference type="InterPro" id="IPR036034">
    <property type="entry name" value="PDZ_sf"/>
</dbReference>
<dbReference type="EMBL" id="JBFMKM010000010">
    <property type="protein sequence ID" value="KAL1303315.1"/>
    <property type="molecule type" value="Genomic_DNA"/>
</dbReference>
<reference evidence="7 8" key="1">
    <citation type="submission" date="2024-07" db="EMBL/GenBank/DDBJ databases">
        <title>Draft sequence of the Neodothiora populina.</title>
        <authorList>
            <person name="Drown D.D."/>
            <person name="Schuette U.S."/>
            <person name="Buechlein A.B."/>
            <person name="Rusch D.R."/>
            <person name="Winton L.W."/>
            <person name="Adams G.A."/>
        </authorList>
    </citation>
    <scope>NUCLEOTIDE SEQUENCE [LARGE SCALE GENOMIC DNA]</scope>
    <source>
        <strain evidence="7 8">CPC 39397</strain>
    </source>
</reference>
<feature type="region of interest" description="Disordered" evidence="5">
    <location>
        <begin position="235"/>
        <end position="263"/>
    </location>
</feature>
<organism evidence="7 8">
    <name type="scientific">Neodothiora populina</name>
    <dbReference type="NCBI Taxonomy" id="2781224"/>
    <lineage>
        <taxon>Eukaryota</taxon>
        <taxon>Fungi</taxon>
        <taxon>Dikarya</taxon>
        <taxon>Ascomycota</taxon>
        <taxon>Pezizomycotina</taxon>
        <taxon>Dothideomycetes</taxon>
        <taxon>Dothideomycetidae</taxon>
        <taxon>Dothideales</taxon>
        <taxon>Dothioraceae</taxon>
        <taxon>Neodothiora</taxon>
    </lineage>
</organism>
<accession>A0ABR3PAX9</accession>
<protein>
    <recommendedName>
        <fullName evidence="6">PDZ GRASP-type domain-containing protein</fullName>
    </recommendedName>
</protein>
<dbReference type="InterPro" id="IPR024958">
    <property type="entry name" value="GRASP_PDZ"/>
</dbReference>
<feature type="compositionally biased region" description="Basic and acidic residues" evidence="5">
    <location>
        <begin position="311"/>
        <end position="322"/>
    </location>
</feature>
<sequence>MANVFGALNRFISRLDSDPQAQRQQSGAQGAYGFHVLRNNNAELPLEPWFDFIIGINGRTLDSSDPNLFAAEIRNCAGSNISLGVYCAKGQQIREIYVAVPAETQSLGISLQWSPLACTEDVWHILDVIPNSPADVAGLLPYSDYVIGSPEGLMRGENGLGEIIEDFMNRPLRLYVYNHEYDVTRMITITPHRHWGGDGALGCVLGFGALHRVPAALSEPANAPGETMFETARFSNEESSRPSFSIPSHPAASPAPALHTNGGDFLVPANMQFNTTAPPAALDPSQGPVVEKKPKKARAHAAISPSAMMDDYFKEGEQKSMELDNAPKGTNSALPPPPKGGPPKSSKSPAPPSPASEAE</sequence>
<evidence type="ECO:0000259" key="6">
    <source>
        <dbReference type="PROSITE" id="PS51865"/>
    </source>
</evidence>
<keyword evidence="3" id="KW-0333">Golgi apparatus</keyword>
<feature type="region of interest" description="Disordered" evidence="5">
    <location>
        <begin position="276"/>
        <end position="359"/>
    </location>
</feature>
<dbReference type="Pfam" id="PF04495">
    <property type="entry name" value="GRASP55_65"/>
    <property type="match status" value="1"/>
</dbReference>
<dbReference type="Gene3D" id="2.30.42.10">
    <property type="match status" value="2"/>
</dbReference>
<evidence type="ECO:0000256" key="2">
    <source>
        <dbReference type="ARBA" id="ARBA00022737"/>
    </source>
</evidence>
<evidence type="ECO:0000256" key="5">
    <source>
        <dbReference type="SAM" id="MobiDB-lite"/>
    </source>
</evidence>
<name>A0ABR3PAX9_9PEZI</name>
<keyword evidence="8" id="KW-1185">Reference proteome</keyword>
<dbReference type="SUPFAM" id="SSF50156">
    <property type="entry name" value="PDZ domain-like"/>
    <property type="match status" value="1"/>
</dbReference>
<proteinExistence type="predicted"/>
<dbReference type="Proteomes" id="UP001562354">
    <property type="component" value="Unassembled WGS sequence"/>
</dbReference>
<gene>
    <name evidence="7" type="ORF">AAFC00_006719</name>
</gene>
<evidence type="ECO:0000256" key="3">
    <source>
        <dbReference type="ARBA" id="ARBA00023034"/>
    </source>
</evidence>
<evidence type="ECO:0000256" key="4">
    <source>
        <dbReference type="ARBA" id="ARBA00023136"/>
    </source>
</evidence>
<evidence type="ECO:0000256" key="1">
    <source>
        <dbReference type="ARBA" id="ARBA00004394"/>
    </source>
</evidence>
<dbReference type="PANTHER" id="PTHR12893:SF0">
    <property type="entry name" value="GRASP65"/>
    <property type="match status" value="1"/>
</dbReference>
<dbReference type="InterPro" id="IPR007583">
    <property type="entry name" value="GRASP55_65"/>
</dbReference>
<evidence type="ECO:0000313" key="7">
    <source>
        <dbReference type="EMBL" id="KAL1303315.1"/>
    </source>
</evidence>
<feature type="domain" description="PDZ GRASP-type" evidence="6">
    <location>
        <begin position="32"/>
        <end position="116"/>
    </location>
</feature>
<keyword evidence="2" id="KW-0677">Repeat</keyword>
<feature type="compositionally biased region" description="Low complexity" evidence="5">
    <location>
        <begin position="242"/>
        <end position="257"/>
    </location>
</feature>
<comment type="caution">
    <text evidence="7">The sequence shown here is derived from an EMBL/GenBank/DDBJ whole genome shotgun (WGS) entry which is preliminary data.</text>
</comment>
<dbReference type="PROSITE" id="PS51865">
    <property type="entry name" value="PDZ_GRASP"/>
    <property type="match status" value="2"/>
</dbReference>
<dbReference type="PANTHER" id="PTHR12893">
    <property type="entry name" value="GOLGI REASSEMBLY STACKING PROTEIN GRASP"/>
    <property type="match status" value="1"/>
</dbReference>
<keyword evidence="4" id="KW-0472">Membrane</keyword>
<dbReference type="RefSeq" id="XP_069199590.1">
    <property type="nucleotide sequence ID" value="XM_069346713.1"/>
</dbReference>